<dbReference type="PANTHER" id="PTHR19444:SF13">
    <property type="entry name" value="PROTEIN UNC-93 HOMOLOG A"/>
    <property type="match status" value="1"/>
</dbReference>
<dbReference type="Pfam" id="PF05978">
    <property type="entry name" value="UNC-93"/>
    <property type="match status" value="1"/>
</dbReference>
<keyword evidence="3 6" id="KW-0812">Transmembrane</keyword>
<name>A0A0M0K5C9_9EUKA</name>
<comment type="caution">
    <text evidence="7">The sequence shown here is derived from an EMBL/GenBank/DDBJ whole genome shotgun (WGS) entry which is preliminary data.</text>
</comment>
<dbReference type="InterPro" id="IPR010291">
    <property type="entry name" value="Ion_channel_UNC-93"/>
</dbReference>
<feature type="transmembrane region" description="Helical" evidence="6">
    <location>
        <begin position="165"/>
        <end position="185"/>
    </location>
</feature>
<gene>
    <name evidence="7" type="ORF">Ctob_015287</name>
</gene>
<evidence type="ECO:0000256" key="4">
    <source>
        <dbReference type="ARBA" id="ARBA00022989"/>
    </source>
</evidence>
<evidence type="ECO:0000256" key="2">
    <source>
        <dbReference type="ARBA" id="ARBA00009172"/>
    </source>
</evidence>
<dbReference type="PANTHER" id="PTHR19444">
    <property type="entry name" value="UNC-93 RELATED"/>
    <property type="match status" value="1"/>
</dbReference>
<evidence type="ECO:0000313" key="7">
    <source>
        <dbReference type="EMBL" id="KOO33822.1"/>
    </source>
</evidence>
<keyword evidence="4 6" id="KW-1133">Transmembrane helix</keyword>
<evidence type="ECO:0000256" key="3">
    <source>
        <dbReference type="ARBA" id="ARBA00022692"/>
    </source>
</evidence>
<comment type="similarity">
    <text evidence="2">Belongs to the unc-93 family.</text>
</comment>
<feature type="transmembrane region" description="Helical" evidence="6">
    <location>
        <begin position="130"/>
        <end position="153"/>
    </location>
</feature>
<comment type="subcellular location">
    <subcellularLocation>
        <location evidence="1">Membrane</location>
        <topology evidence="1">Multi-pass membrane protein</topology>
    </subcellularLocation>
</comment>
<dbReference type="EMBL" id="JWZX01001414">
    <property type="protein sequence ID" value="KOO33822.1"/>
    <property type="molecule type" value="Genomic_DNA"/>
</dbReference>
<keyword evidence="8" id="KW-1185">Reference proteome</keyword>
<protein>
    <submittedName>
        <fullName evidence="7">Uncharacterized protein</fullName>
    </submittedName>
</protein>
<dbReference type="AlphaFoldDB" id="A0A0M0K5C9"/>
<feature type="transmembrane region" description="Helical" evidence="6">
    <location>
        <begin position="31"/>
        <end position="50"/>
    </location>
</feature>
<dbReference type="GO" id="GO:0016020">
    <property type="term" value="C:membrane"/>
    <property type="evidence" value="ECO:0007669"/>
    <property type="project" value="UniProtKB-SubCell"/>
</dbReference>
<evidence type="ECO:0000256" key="1">
    <source>
        <dbReference type="ARBA" id="ARBA00004141"/>
    </source>
</evidence>
<reference evidence="8" key="1">
    <citation type="journal article" date="2015" name="PLoS Genet.">
        <title>Genome Sequence and Transcriptome Analyses of Chrysochromulina tobin: Metabolic Tools for Enhanced Algal Fitness in the Prominent Order Prymnesiales (Haptophyceae).</title>
        <authorList>
            <person name="Hovde B.T."/>
            <person name="Deodato C.R."/>
            <person name="Hunsperger H.M."/>
            <person name="Ryken S.A."/>
            <person name="Yost W."/>
            <person name="Jha R.K."/>
            <person name="Patterson J."/>
            <person name="Monnat R.J. Jr."/>
            <person name="Barlow S.B."/>
            <person name="Starkenburg S.R."/>
            <person name="Cattolico R.A."/>
        </authorList>
    </citation>
    <scope>NUCLEOTIDE SEQUENCE</scope>
    <source>
        <strain evidence="8">CCMP291</strain>
    </source>
</reference>
<dbReference type="InterPro" id="IPR051951">
    <property type="entry name" value="UNC-93_regulatory"/>
</dbReference>
<sequence>MSSAFAGLEGCVIAAINLSAALFSPDLAADVNAMLFFCFSLGTLLAPSIVRITGLKNALVGSMGIYNVYLLPFIWAMRGWLLFGAALGGLAGSVLWTAQGVYFTRNAVAYAEAAGPTPELLSKLTGETRAISVFAGFFAVIFQLVITLCKPFAATMLTVFPDDRARLFSSFIVLAALCTVAMTRIRTFAGDSHRGEGEGHPAKDDWEEL</sequence>
<keyword evidence="5 6" id="KW-0472">Membrane</keyword>
<feature type="transmembrane region" description="Helical" evidence="6">
    <location>
        <begin position="57"/>
        <end position="75"/>
    </location>
</feature>
<feature type="transmembrane region" description="Helical" evidence="6">
    <location>
        <begin position="81"/>
        <end position="98"/>
    </location>
</feature>
<accession>A0A0M0K5C9</accession>
<organism evidence="7 8">
    <name type="scientific">Chrysochromulina tobinii</name>
    <dbReference type="NCBI Taxonomy" id="1460289"/>
    <lineage>
        <taxon>Eukaryota</taxon>
        <taxon>Haptista</taxon>
        <taxon>Haptophyta</taxon>
        <taxon>Prymnesiophyceae</taxon>
        <taxon>Prymnesiales</taxon>
        <taxon>Chrysochromulinaceae</taxon>
        <taxon>Chrysochromulina</taxon>
    </lineage>
</organism>
<dbReference type="Proteomes" id="UP000037460">
    <property type="component" value="Unassembled WGS sequence"/>
</dbReference>
<evidence type="ECO:0000256" key="6">
    <source>
        <dbReference type="SAM" id="Phobius"/>
    </source>
</evidence>
<proteinExistence type="inferred from homology"/>
<evidence type="ECO:0000313" key="8">
    <source>
        <dbReference type="Proteomes" id="UP000037460"/>
    </source>
</evidence>
<evidence type="ECO:0000256" key="5">
    <source>
        <dbReference type="ARBA" id="ARBA00023136"/>
    </source>
</evidence>